<dbReference type="SUPFAM" id="SSF53850">
    <property type="entry name" value="Periplasmic binding protein-like II"/>
    <property type="match status" value="1"/>
</dbReference>
<evidence type="ECO:0000313" key="3">
    <source>
        <dbReference type="EMBL" id="RCV58990.1"/>
    </source>
</evidence>
<accession>A0A368T5Y0</accession>
<proteinExistence type="inferred from homology"/>
<dbReference type="PANTHER" id="PTHR42928">
    <property type="entry name" value="TRICARBOXYLATE-BINDING PROTEIN"/>
    <property type="match status" value="1"/>
</dbReference>
<dbReference type="EMBL" id="QEIN01000075">
    <property type="protein sequence ID" value="RCV58990.1"/>
    <property type="molecule type" value="Genomic_DNA"/>
</dbReference>
<gene>
    <name evidence="3" type="ORF">DEF24_11460</name>
</gene>
<protein>
    <submittedName>
        <fullName evidence="3">C4-dicarboxylate ABC transporter substrate-binding protein</fullName>
    </submittedName>
</protein>
<dbReference type="AlphaFoldDB" id="A0A368T5Y0"/>
<dbReference type="CDD" id="cd07012">
    <property type="entry name" value="PBP2_Bug_TTT"/>
    <property type="match status" value="1"/>
</dbReference>
<keyword evidence="4" id="KW-1185">Reference proteome</keyword>
<reference evidence="3 4" key="1">
    <citation type="submission" date="2018-04" db="EMBL/GenBank/DDBJ databases">
        <title>Novel actinobacteria from marine sediment.</title>
        <authorList>
            <person name="Ng Z.Y."/>
            <person name="Tan G.Y.A."/>
        </authorList>
    </citation>
    <scope>NUCLEOTIDE SEQUENCE [LARGE SCALE GENOMIC DNA]</scope>
    <source>
        <strain evidence="3 4">TPS81</strain>
    </source>
</reference>
<dbReference type="InterPro" id="IPR005064">
    <property type="entry name" value="BUG"/>
</dbReference>
<dbReference type="Proteomes" id="UP000253318">
    <property type="component" value="Unassembled WGS sequence"/>
</dbReference>
<feature type="compositionally biased region" description="Low complexity" evidence="2">
    <location>
        <begin position="38"/>
        <end position="55"/>
    </location>
</feature>
<dbReference type="OrthoDB" id="9780943at2"/>
<feature type="compositionally biased region" description="Polar residues" evidence="2">
    <location>
        <begin position="1"/>
        <end position="10"/>
    </location>
</feature>
<dbReference type="Gene3D" id="3.40.190.150">
    <property type="entry name" value="Bordetella uptake gene, domain 1"/>
    <property type="match status" value="1"/>
</dbReference>
<evidence type="ECO:0000256" key="2">
    <source>
        <dbReference type="SAM" id="MobiDB-lite"/>
    </source>
</evidence>
<sequence>MTTKNTTNFASVKVTRDTLPGQDRRHPDPPGGPDRPSDSSPRPAGARLRALPALPERARVPSPPLRRHAASGPPGPLEEKTVFAFASGPQRPRALVAAVLTAALAGTALTGCGAQAGQADGAPVTGLRIMVPNAPGGGYDVTARSAAKAMEDGGLARNVEVFNLPGAGGTVGLARVVSEEGNGSLLMSMGLGVVGASFTNESAATLADTTPIARLTEEPDVIVVPADSEYGDFEQLLDAWREDPGGVPVGGGSSPGGPDHLAPMLTAAAAGIEPQDVNYIPYDGGGELLAAVLGGQVEFGVSGAAEYADQIEAGELRVLAVTSAEPVPGLDALTLRDHGLDVDFTNWRGLVAPPGLSEEDEQALRDLVDRFHESEEWQQTLETNGWTDAYLTGDEFGTFLQEETDRVESVLGSLGLV</sequence>
<organism evidence="3 4">
    <name type="scientific">Marinitenerispora sediminis</name>
    <dbReference type="NCBI Taxonomy" id="1931232"/>
    <lineage>
        <taxon>Bacteria</taxon>
        <taxon>Bacillati</taxon>
        <taxon>Actinomycetota</taxon>
        <taxon>Actinomycetes</taxon>
        <taxon>Streptosporangiales</taxon>
        <taxon>Nocardiopsidaceae</taxon>
        <taxon>Marinitenerispora</taxon>
    </lineage>
</organism>
<comment type="similarity">
    <text evidence="1">Belongs to the UPF0065 (bug) family.</text>
</comment>
<feature type="region of interest" description="Disordered" evidence="2">
    <location>
        <begin position="1"/>
        <end position="76"/>
    </location>
</feature>
<evidence type="ECO:0000313" key="4">
    <source>
        <dbReference type="Proteomes" id="UP000253318"/>
    </source>
</evidence>
<name>A0A368T5Y0_9ACTN</name>
<evidence type="ECO:0000256" key="1">
    <source>
        <dbReference type="ARBA" id="ARBA00006987"/>
    </source>
</evidence>
<dbReference type="PANTHER" id="PTHR42928:SF3">
    <property type="entry name" value="UPF0065 PROTEIN YFLP"/>
    <property type="match status" value="1"/>
</dbReference>
<dbReference type="Pfam" id="PF03401">
    <property type="entry name" value="TctC"/>
    <property type="match status" value="1"/>
</dbReference>
<dbReference type="Gene3D" id="3.40.190.10">
    <property type="entry name" value="Periplasmic binding protein-like II"/>
    <property type="match status" value="1"/>
</dbReference>
<comment type="caution">
    <text evidence="3">The sequence shown here is derived from an EMBL/GenBank/DDBJ whole genome shotgun (WGS) entry which is preliminary data.</text>
</comment>
<dbReference type="InterPro" id="IPR042100">
    <property type="entry name" value="Bug_dom1"/>
</dbReference>